<keyword evidence="2" id="KW-1185">Reference proteome</keyword>
<gene>
    <name evidence="1" type="ORF">SAMN04487752_2766</name>
</gene>
<organism evidence="1 2">
    <name type="scientific">Carnobacterium viridans</name>
    <dbReference type="NCBI Taxonomy" id="174587"/>
    <lineage>
        <taxon>Bacteria</taxon>
        <taxon>Bacillati</taxon>
        <taxon>Bacillota</taxon>
        <taxon>Bacilli</taxon>
        <taxon>Lactobacillales</taxon>
        <taxon>Carnobacteriaceae</taxon>
        <taxon>Carnobacterium</taxon>
    </lineage>
</organism>
<evidence type="ECO:0000313" key="1">
    <source>
        <dbReference type="EMBL" id="SDQ64331.1"/>
    </source>
</evidence>
<dbReference type="Pfam" id="PF18928">
    <property type="entry name" value="DUF5677"/>
    <property type="match status" value="1"/>
</dbReference>
<dbReference type="EMBL" id="FNJW01000009">
    <property type="protein sequence ID" value="SDQ64331.1"/>
    <property type="molecule type" value="Genomic_DNA"/>
</dbReference>
<dbReference type="RefSeq" id="WP_089978864.1">
    <property type="nucleotide sequence ID" value="NZ_FNJW01000009.1"/>
</dbReference>
<protein>
    <submittedName>
        <fullName evidence="1">Uncharacterized protein</fullName>
    </submittedName>
</protein>
<accession>A0A1H1CJC1</accession>
<dbReference type="OrthoDB" id="2943080at2"/>
<dbReference type="InterPro" id="IPR043733">
    <property type="entry name" value="DUF5677"/>
</dbReference>
<evidence type="ECO:0000313" key="2">
    <source>
        <dbReference type="Proteomes" id="UP000199481"/>
    </source>
</evidence>
<name>A0A1H1CJC1_9LACT</name>
<dbReference type="AlphaFoldDB" id="A0A1H1CJC1"/>
<reference evidence="2" key="1">
    <citation type="submission" date="2016-10" db="EMBL/GenBank/DDBJ databases">
        <authorList>
            <person name="Varghese N."/>
            <person name="Submissions S."/>
        </authorList>
    </citation>
    <scope>NUCLEOTIDE SEQUENCE [LARGE SCALE GENOMIC DNA]</scope>
    <source>
        <strain evidence="2">MPL-11</strain>
    </source>
</reference>
<dbReference type="Proteomes" id="UP000199481">
    <property type="component" value="Unassembled WGS sequence"/>
</dbReference>
<sequence>MENSIDYIIKNFEECLDHIAKEKQDTHEEFGYKDSAIVTLGYSISDKAKDINLLLKNERTESIEIILRTIFEQSVYICAILNKDTENRASALMDSFNIQEMKKMKKLGSSLGIDLENILKKKMDEDPLLESSENISIDNYIKIYKQRFEQKSKVKIFKKNDNKFYEQWYNLDGKTPNMRKLVEEIKDNVFNIQTHEFIYVLGSMEVHGIGAMRQLKITKLEDGFGYFSISKETNMLAVITPLCSFINRLAHIINNEYSTKQDNFYRIRVLNIKRHYKQLQENGYKL</sequence>
<proteinExistence type="predicted"/>